<evidence type="ECO:0000256" key="4">
    <source>
        <dbReference type="ARBA" id="ARBA00022723"/>
    </source>
</evidence>
<keyword evidence="2" id="KW-0597">Phosphoprotein</keyword>
<keyword evidence="15" id="KW-1185">Reference proteome</keyword>
<keyword evidence="3 11" id="KW-0645">Protease</keyword>
<dbReference type="GO" id="GO:0006508">
    <property type="term" value="P:proteolysis"/>
    <property type="evidence" value="ECO:0007669"/>
    <property type="project" value="UniProtKB-KW"/>
</dbReference>
<dbReference type="Gene3D" id="3.90.70.10">
    <property type="entry name" value="Cysteine proteinases"/>
    <property type="match status" value="1"/>
</dbReference>
<evidence type="ECO:0000256" key="10">
    <source>
        <dbReference type="PIRSR" id="PIRSR622684-1"/>
    </source>
</evidence>
<evidence type="ECO:0000256" key="1">
    <source>
        <dbReference type="ARBA" id="ARBA00007623"/>
    </source>
</evidence>
<protein>
    <recommendedName>
        <fullName evidence="13">Calpain catalytic domain-containing protein</fullName>
    </recommendedName>
</protein>
<dbReference type="InterPro" id="IPR000169">
    <property type="entry name" value="Pept_cys_AS"/>
</dbReference>
<dbReference type="PANTHER" id="PTHR10183:SF379">
    <property type="entry name" value="CALPAIN-5"/>
    <property type="match status" value="1"/>
</dbReference>
<reference evidence="14" key="1">
    <citation type="journal article" date="2020" name="Fungal Divers.">
        <title>Resolving the Mortierellaceae phylogeny through synthesis of multi-gene phylogenetics and phylogenomics.</title>
        <authorList>
            <person name="Vandepol N."/>
            <person name="Liber J."/>
            <person name="Desiro A."/>
            <person name="Na H."/>
            <person name="Kennedy M."/>
            <person name="Barry K."/>
            <person name="Grigoriev I.V."/>
            <person name="Miller A.N."/>
            <person name="O'Donnell K."/>
            <person name="Stajich J.E."/>
            <person name="Bonito G."/>
        </authorList>
    </citation>
    <scope>NUCLEOTIDE SEQUENCE</scope>
    <source>
        <strain evidence="14">BC1065</strain>
    </source>
</reference>
<name>A0A9P6PZZ0_9FUNG</name>
<gene>
    <name evidence="14" type="ORF">DFQ27_005073</name>
</gene>
<dbReference type="FunFam" id="3.90.70.10:FF:000010">
    <property type="entry name" value="Calpain 15"/>
    <property type="match status" value="1"/>
</dbReference>
<keyword evidence="6" id="KW-0863">Zinc-finger</keyword>
<comment type="similarity">
    <text evidence="1">Belongs to the peptidase C2 family.</text>
</comment>
<feature type="compositionally biased region" description="Acidic residues" evidence="12">
    <location>
        <begin position="620"/>
        <end position="635"/>
    </location>
</feature>
<dbReference type="SMART" id="SM00230">
    <property type="entry name" value="CysPc"/>
    <property type="match status" value="1"/>
</dbReference>
<feature type="active site" evidence="10 11">
    <location>
        <position position="133"/>
    </location>
</feature>
<dbReference type="CDD" id="cd00044">
    <property type="entry name" value="CysPc"/>
    <property type="match status" value="1"/>
</dbReference>
<dbReference type="InterPro" id="IPR001300">
    <property type="entry name" value="Peptidase_C2_calpain_cat"/>
</dbReference>
<evidence type="ECO:0000256" key="2">
    <source>
        <dbReference type="ARBA" id="ARBA00022553"/>
    </source>
</evidence>
<evidence type="ECO:0000256" key="11">
    <source>
        <dbReference type="PROSITE-ProRule" id="PRU00239"/>
    </source>
</evidence>
<dbReference type="InterPro" id="IPR038765">
    <property type="entry name" value="Papain-like_cys_pep_sf"/>
</dbReference>
<dbReference type="Proteomes" id="UP000807716">
    <property type="component" value="Unassembled WGS sequence"/>
</dbReference>
<accession>A0A9P6PZZ0</accession>
<keyword evidence="8 11" id="KW-0788">Thiol protease</keyword>
<evidence type="ECO:0000256" key="6">
    <source>
        <dbReference type="ARBA" id="ARBA00022771"/>
    </source>
</evidence>
<feature type="domain" description="Calpain catalytic" evidence="13">
    <location>
        <begin position="104"/>
        <end position="366"/>
    </location>
</feature>
<organism evidence="14 15">
    <name type="scientific">Actinomortierella ambigua</name>
    <dbReference type="NCBI Taxonomy" id="1343610"/>
    <lineage>
        <taxon>Eukaryota</taxon>
        <taxon>Fungi</taxon>
        <taxon>Fungi incertae sedis</taxon>
        <taxon>Mucoromycota</taxon>
        <taxon>Mortierellomycotina</taxon>
        <taxon>Mortierellomycetes</taxon>
        <taxon>Mortierellales</taxon>
        <taxon>Mortierellaceae</taxon>
        <taxon>Actinomortierella</taxon>
    </lineage>
</organism>
<dbReference type="PROSITE" id="PS00139">
    <property type="entry name" value="THIOL_PROTEASE_CYS"/>
    <property type="match status" value="1"/>
</dbReference>
<feature type="compositionally biased region" description="Basic residues" evidence="12">
    <location>
        <begin position="19"/>
        <end position="34"/>
    </location>
</feature>
<evidence type="ECO:0000313" key="14">
    <source>
        <dbReference type="EMBL" id="KAG0257497.1"/>
    </source>
</evidence>
<evidence type="ECO:0000256" key="7">
    <source>
        <dbReference type="ARBA" id="ARBA00022801"/>
    </source>
</evidence>
<feature type="active site" evidence="10 11">
    <location>
        <position position="290"/>
    </location>
</feature>
<evidence type="ECO:0000259" key="13">
    <source>
        <dbReference type="PROSITE" id="PS50203"/>
    </source>
</evidence>
<feature type="region of interest" description="Disordered" evidence="12">
    <location>
        <begin position="470"/>
        <end position="490"/>
    </location>
</feature>
<proteinExistence type="inferred from homology"/>
<evidence type="ECO:0000256" key="3">
    <source>
        <dbReference type="ARBA" id="ARBA00022670"/>
    </source>
</evidence>
<dbReference type="GO" id="GO:0004198">
    <property type="term" value="F:calcium-dependent cysteine-type endopeptidase activity"/>
    <property type="evidence" value="ECO:0007669"/>
    <property type="project" value="InterPro"/>
</dbReference>
<feature type="region of interest" description="Disordered" evidence="12">
    <location>
        <begin position="582"/>
        <end position="635"/>
    </location>
</feature>
<keyword evidence="5" id="KW-0677">Repeat</keyword>
<keyword evidence="9" id="KW-0862">Zinc</keyword>
<dbReference type="PRINTS" id="PR00704">
    <property type="entry name" value="CALPAIN"/>
</dbReference>
<evidence type="ECO:0000256" key="5">
    <source>
        <dbReference type="ARBA" id="ARBA00022737"/>
    </source>
</evidence>
<dbReference type="PROSITE" id="PS50203">
    <property type="entry name" value="CALPAIN_CAT"/>
    <property type="match status" value="1"/>
</dbReference>
<dbReference type="Pfam" id="PF00648">
    <property type="entry name" value="Peptidase_C2"/>
    <property type="match status" value="1"/>
</dbReference>
<dbReference type="GO" id="GO:0008270">
    <property type="term" value="F:zinc ion binding"/>
    <property type="evidence" value="ECO:0007669"/>
    <property type="project" value="UniProtKB-KW"/>
</dbReference>
<evidence type="ECO:0000256" key="12">
    <source>
        <dbReference type="SAM" id="MobiDB-lite"/>
    </source>
</evidence>
<dbReference type="OrthoDB" id="424753at2759"/>
<feature type="compositionally biased region" description="Acidic residues" evidence="12">
    <location>
        <begin position="591"/>
        <end position="608"/>
    </location>
</feature>
<dbReference type="SUPFAM" id="SSF54001">
    <property type="entry name" value="Cysteine proteinases"/>
    <property type="match status" value="1"/>
</dbReference>
<keyword evidence="7 11" id="KW-0378">Hydrolase</keyword>
<dbReference type="PANTHER" id="PTHR10183">
    <property type="entry name" value="CALPAIN"/>
    <property type="match status" value="1"/>
</dbReference>
<sequence>MPRLFKKKNNTPSAETKQTKGHGGKRSTHKKPVKHSVTLAATASKQAAIEACIAKVDTIVRECRASNTKFRDATFDLRNDRQFCLYSSLIVGDGFDMSKVKGVRRITELYPNAKFFVDGVSPDDVQQGSAGDCWILSSLANIANIPGLLEQLCVKRDEEIGVYGFIFFRDGDWISTVVDDQFLYCVDEETGKAQLFFAKCENENETWLPLIEKAFAKIHGDYEAIVGGFFALGVEDLTGGVSTLMYTSDILDTDQFWEEEMLQVNKSILMGCSISYTDMYNADCGLINGHAYSVLEAVEYEGERLVHIRNPWGAVEWKGDWSDDSDKWTPEAIEELNAHNKDDGKFWMSYKDFLRIWTTLGRCRVFDARWSVANSWIPYNVEPKSSGRFHIELNRDSKCVIVLSQPDDRYYGAFLQDYTYELAFHLRDEDHNMIKRAKVTVPFSYRSVSCELDLPAGNYVLHPQVVRKPTGLKEEGEGEDDAAENAATPSTQLPTGVVVEEEAKQVTKPAIMFAQRKAKQVREMALVRTMGKKLVIGTEAIDEEDNSEDEGDEEEGEIGFEDWQIMLGLRIYSHDPSLSLEGIAGPHPWEEGAEDDEYWEDEEGEDDPERVTAALNGNYYDDDEEEYEDEDEREE</sequence>
<dbReference type="EMBL" id="JAAAJB010000358">
    <property type="protein sequence ID" value="KAG0257497.1"/>
    <property type="molecule type" value="Genomic_DNA"/>
</dbReference>
<evidence type="ECO:0000256" key="8">
    <source>
        <dbReference type="ARBA" id="ARBA00022807"/>
    </source>
</evidence>
<keyword evidence="4" id="KW-0479">Metal-binding</keyword>
<evidence type="ECO:0000256" key="9">
    <source>
        <dbReference type="ARBA" id="ARBA00022833"/>
    </source>
</evidence>
<feature type="active site" evidence="10 11">
    <location>
        <position position="310"/>
    </location>
</feature>
<dbReference type="InterPro" id="IPR022684">
    <property type="entry name" value="Calpain_cysteine_protease"/>
</dbReference>
<feature type="region of interest" description="Disordered" evidence="12">
    <location>
        <begin position="1"/>
        <end position="34"/>
    </location>
</feature>
<comment type="caution">
    <text evidence="14">The sequence shown here is derived from an EMBL/GenBank/DDBJ whole genome shotgun (WGS) entry which is preliminary data.</text>
</comment>
<dbReference type="AlphaFoldDB" id="A0A9P6PZZ0"/>
<evidence type="ECO:0000313" key="15">
    <source>
        <dbReference type="Proteomes" id="UP000807716"/>
    </source>
</evidence>